<dbReference type="PIRSF" id="PIRSF001235">
    <property type="entry name" value="Amidase_carbamoylase"/>
    <property type="match status" value="1"/>
</dbReference>
<dbReference type="EMBL" id="JAUSVV010000001">
    <property type="protein sequence ID" value="MDQ0440997.1"/>
    <property type="molecule type" value="Genomic_DNA"/>
</dbReference>
<comment type="caution">
    <text evidence="4">The sequence shown here is derived from an EMBL/GenBank/DDBJ whole genome shotgun (WGS) entry which is preliminary data.</text>
</comment>
<proteinExistence type="inferred from homology"/>
<dbReference type="InterPro" id="IPR036264">
    <property type="entry name" value="Bact_exopeptidase_dim_dom"/>
</dbReference>
<dbReference type="GO" id="GO:0050538">
    <property type="term" value="F:N-carbamoyl-L-amino-acid hydrolase activity"/>
    <property type="evidence" value="ECO:0007669"/>
    <property type="project" value="UniProtKB-EC"/>
</dbReference>
<dbReference type="InterPro" id="IPR011650">
    <property type="entry name" value="Peptidase_M20_dimer"/>
</dbReference>
<keyword evidence="5" id="KW-1185">Reference proteome</keyword>
<evidence type="ECO:0000259" key="3">
    <source>
        <dbReference type="Pfam" id="PF07687"/>
    </source>
</evidence>
<dbReference type="InterPro" id="IPR010158">
    <property type="entry name" value="Amidase_Cbmase"/>
</dbReference>
<evidence type="ECO:0000256" key="1">
    <source>
        <dbReference type="ARBA" id="ARBA00006153"/>
    </source>
</evidence>
<keyword evidence="2 4" id="KW-0378">Hydrolase</keyword>
<dbReference type="NCBIfam" id="NF006771">
    <property type="entry name" value="PRK09290.1-5"/>
    <property type="match status" value="1"/>
</dbReference>
<dbReference type="NCBIfam" id="NF006769">
    <property type="entry name" value="PRK09290.1-3"/>
    <property type="match status" value="1"/>
</dbReference>
<dbReference type="SUPFAM" id="SSF55031">
    <property type="entry name" value="Bacterial exopeptidase dimerisation domain"/>
    <property type="match status" value="1"/>
</dbReference>
<dbReference type="Pfam" id="PF07687">
    <property type="entry name" value="M20_dimer"/>
    <property type="match status" value="1"/>
</dbReference>
<sequence length="423" mass="44572">MSESNPSSTHNLRSDGSRLWATIHETARFGGTPKGGINRLTLSPEDGRVRDWFREACEAAGLTVSVDALGTQYALRPGRDMSLPPVAFGSHLDTQPTGGKFDGVLGVLAGLEVMRTLADAGIETQAPLLLVNWTNEEGSRFAPAMMASAAYAGEFTTDEILAKRDGAGVTVAEALDAIGYRGGEAVGERTIGAFVELHIEQGPILEAEGKTIGVVEGGQGIAWFDGTVEGFESHAGTTPMPRRRDALLGLSEFALAAERIALAHGPSAVATIGEAGILAPSRNVVPGRIAFSLDMRDPRSGTLDAMEAELRQAAAEIGERRHLSLVLERIWRKEPVPFDPRIVSAVEEAAEGLGLPRRRIISGAGHDACNLAGRVPAAMIFVPCKDGVSHNESESATQADCAAGADVLLQTVLRLADTRLTAA</sequence>
<dbReference type="NCBIfam" id="TIGR01879">
    <property type="entry name" value="hydantase"/>
    <property type="match status" value="1"/>
</dbReference>
<dbReference type="RefSeq" id="WP_238251912.1">
    <property type="nucleotide sequence ID" value="NZ_BPQX01000054.1"/>
</dbReference>
<comment type="similarity">
    <text evidence="1">Belongs to the peptidase M20 family.</text>
</comment>
<dbReference type="Gene3D" id="3.40.630.10">
    <property type="entry name" value="Zn peptidases"/>
    <property type="match status" value="1"/>
</dbReference>
<gene>
    <name evidence="4" type="ORF">QO016_000474</name>
</gene>
<dbReference type="CDD" id="cd03884">
    <property type="entry name" value="M20_bAS"/>
    <property type="match status" value="1"/>
</dbReference>
<accession>A0ABU0HGA8</accession>
<feature type="domain" description="Peptidase M20 dimerisation" evidence="3">
    <location>
        <begin position="219"/>
        <end position="319"/>
    </location>
</feature>
<dbReference type="EC" id="3.5.1.87" evidence="4"/>
<dbReference type="PANTHER" id="PTHR32494:SF5">
    <property type="entry name" value="ALLANTOATE AMIDOHYDROLASE"/>
    <property type="match status" value="1"/>
</dbReference>
<dbReference type="Proteomes" id="UP001236369">
    <property type="component" value="Unassembled WGS sequence"/>
</dbReference>
<dbReference type="Gene3D" id="3.30.70.360">
    <property type="match status" value="1"/>
</dbReference>
<evidence type="ECO:0000313" key="4">
    <source>
        <dbReference type="EMBL" id="MDQ0440997.1"/>
    </source>
</evidence>
<protein>
    <submittedName>
        <fullName evidence="4">N-carbamoyl-L-amino-acid hydrolase</fullName>
        <ecNumber evidence="4">3.5.1.87</ecNumber>
    </submittedName>
</protein>
<organism evidence="4 5">
    <name type="scientific">Methylobacterium persicinum</name>
    <dbReference type="NCBI Taxonomy" id="374426"/>
    <lineage>
        <taxon>Bacteria</taxon>
        <taxon>Pseudomonadati</taxon>
        <taxon>Pseudomonadota</taxon>
        <taxon>Alphaproteobacteria</taxon>
        <taxon>Hyphomicrobiales</taxon>
        <taxon>Methylobacteriaceae</taxon>
        <taxon>Methylobacterium</taxon>
    </lineage>
</organism>
<dbReference type="PANTHER" id="PTHR32494">
    <property type="entry name" value="ALLANTOATE DEIMINASE-RELATED"/>
    <property type="match status" value="1"/>
</dbReference>
<evidence type="ECO:0000313" key="5">
    <source>
        <dbReference type="Proteomes" id="UP001236369"/>
    </source>
</evidence>
<dbReference type="InterPro" id="IPR002933">
    <property type="entry name" value="Peptidase_M20"/>
</dbReference>
<name>A0ABU0HGA8_9HYPH</name>
<evidence type="ECO:0000256" key="2">
    <source>
        <dbReference type="ARBA" id="ARBA00022801"/>
    </source>
</evidence>
<dbReference type="Pfam" id="PF01546">
    <property type="entry name" value="Peptidase_M20"/>
    <property type="match status" value="1"/>
</dbReference>
<reference evidence="4 5" key="1">
    <citation type="submission" date="2023-07" db="EMBL/GenBank/DDBJ databases">
        <title>Genomic Encyclopedia of Type Strains, Phase IV (KMG-IV): sequencing the most valuable type-strain genomes for metagenomic binning, comparative biology and taxonomic classification.</title>
        <authorList>
            <person name="Goeker M."/>
        </authorList>
    </citation>
    <scope>NUCLEOTIDE SEQUENCE [LARGE SCALE GENOMIC DNA]</scope>
    <source>
        <strain evidence="4 5">DSM 19562</strain>
    </source>
</reference>
<dbReference type="SUPFAM" id="SSF53187">
    <property type="entry name" value="Zn-dependent exopeptidases"/>
    <property type="match status" value="1"/>
</dbReference>